<evidence type="ECO:0000313" key="2">
    <source>
        <dbReference type="RefSeq" id="XP_026670607.1"/>
    </source>
</evidence>
<reference evidence="2" key="1">
    <citation type="submission" date="2025-08" db="UniProtKB">
        <authorList>
            <consortium name="RefSeq"/>
        </authorList>
    </citation>
    <scope>IDENTIFICATION</scope>
    <source>
        <tissue evidence="2">Whole body</tissue>
    </source>
</reference>
<gene>
    <name evidence="2" type="primary">LOC108626405</name>
</gene>
<dbReference type="Proteomes" id="UP000694925">
    <property type="component" value="Unplaced"/>
</dbReference>
<proteinExistence type="predicted"/>
<dbReference type="InterPro" id="IPR016181">
    <property type="entry name" value="Acyl_CoA_acyltransferase"/>
</dbReference>
<organism evidence="1 2">
    <name type="scientific">Ceratina calcarata</name>
    <dbReference type="NCBI Taxonomy" id="156304"/>
    <lineage>
        <taxon>Eukaryota</taxon>
        <taxon>Metazoa</taxon>
        <taxon>Ecdysozoa</taxon>
        <taxon>Arthropoda</taxon>
        <taxon>Hexapoda</taxon>
        <taxon>Insecta</taxon>
        <taxon>Pterygota</taxon>
        <taxon>Neoptera</taxon>
        <taxon>Endopterygota</taxon>
        <taxon>Hymenoptera</taxon>
        <taxon>Apocrita</taxon>
        <taxon>Aculeata</taxon>
        <taxon>Apoidea</taxon>
        <taxon>Anthophila</taxon>
        <taxon>Apidae</taxon>
        <taxon>Ceratina</taxon>
        <taxon>Zadontomerus</taxon>
    </lineage>
</organism>
<dbReference type="Gene3D" id="3.40.630.30">
    <property type="match status" value="1"/>
</dbReference>
<dbReference type="GeneID" id="108626405"/>
<keyword evidence="1" id="KW-1185">Reference proteome</keyword>
<protein>
    <submittedName>
        <fullName evidence="2">Uncharacterized protein LOC108626405 isoform X2</fullName>
    </submittedName>
</protein>
<evidence type="ECO:0000313" key="1">
    <source>
        <dbReference type="Proteomes" id="UP000694925"/>
    </source>
</evidence>
<accession>A0AAJ7S480</accession>
<dbReference type="AlphaFoldDB" id="A0AAJ7S480"/>
<name>A0AAJ7S480_9HYME</name>
<dbReference type="SUPFAM" id="SSF55729">
    <property type="entry name" value="Acyl-CoA N-acyltransferases (Nat)"/>
    <property type="match status" value="1"/>
</dbReference>
<sequence length="194" mass="22439">MCKSISLLQDQTSVNEYLEYIRTWMKDTTSLVATSIKSGRVIGVAVARINSDPEKTDSYDRAQITEGAILRKILQLLDRLMVQTKAHERFQCTEYFCVYILCVHPSYQEKGVEIALLDACLQVSNYLRRYGTVRGSSTTGSFSMILAGETTPPRLWVNSYRKRKTRKMLKYHLPIPQLKLLSRTKYKCFNNKMY</sequence>
<dbReference type="RefSeq" id="XP_026670607.1">
    <property type="nucleotide sequence ID" value="XM_026814806.1"/>
</dbReference>